<organism evidence="1 2">
    <name type="scientific">Hydnum rufescens UP504</name>
    <dbReference type="NCBI Taxonomy" id="1448309"/>
    <lineage>
        <taxon>Eukaryota</taxon>
        <taxon>Fungi</taxon>
        <taxon>Dikarya</taxon>
        <taxon>Basidiomycota</taxon>
        <taxon>Agaricomycotina</taxon>
        <taxon>Agaricomycetes</taxon>
        <taxon>Cantharellales</taxon>
        <taxon>Hydnaceae</taxon>
        <taxon>Hydnum</taxon>
    </lineage>
</organism>
<evidence type="ECO:0000313" key="2">
    <source>
        <dbReference type="Proteomes" id="UP000886523"/>
    </source>
</evidence>
<gene>
    <name evidence="1" type="ORF">BS47DRAFT_291849</name>
</gene>
<dbReference type="AlphaFoldDB" id="A0A9P6DM48"/>
<evidence type="ECO:0000313" key="1">
    <source>
        <dbReference type="EMBL" id="KAF9507576.1"/>
    </source>
</evidence>
<sequence length="190" mass="21148">MGTRALGIVLPYGIFILLVCRPNVELATLGGFSAAISILLRLSTSLAWTVELNDFGPHLGRNRKEPGRTVDRKGRRSSLTSSHVWYVSPIHDRFVELPSASMLYQTKSCALHYRSPSWLIEAPYTSNLPPSALTALMHSRRAFVQFTTLCSFVLLLHLIASSFQQRFFANASISDTLPKAKLEEHSCISL</sequence>
<comment type="caution">
    <text evidence="1">The sequence shown here is derived from an EMBL/GenBank/DDBJ whole genome shotgun (WGS) entry which is preliminary data.</text>
</comment>
<proteinExistence type="predicted"/>
<protein>
    <submittedName>
        <fullName evidence="1">Uncharacterized protein</fullName>
    </submittedName>
</protein>
<accession>A0A9P6DM48</accession>
<dbReference type="OrthoDB" id="377083at2759"/>
<reference evidence="1" key="1">
    <citation type="journal article" date="2020" name="Nat. Commun.">
        <title>Large-scale genome sequencing of mycorrhizal fungi provides insights into the early evolution of symbiotic traits.</title>
        <authorList>
            <person name="Miyauchi S."/>
            <person name="Kiss E."/>
            <person name="Kuo A."/>
            <person name="Drula E."/>
            <person name="Kohler A."/>
            <person name="Sanchez-Garcia M."/>
            <person name="Morin E."/>
            <person name="Andreopoulos B."/>
            <person name="Barry K.W."/>
            <person name="Bonito G."/>
            <person name="Buee M."/>
            <person name="Carver A."/>
            <person name="Chen C."/>
            <person name="Cichocki N."/>
            <person name="Clum A."/>
            <person name="Culley D."/>
            <person name="Crous P.W."/>
            <person name="Fauchery L."/>
            <person name="Girlanda M."/>
            <person name="Hayes R.D."/>
            <person name="Keri Z."/>
            <person name="LaButti K."/>
            <person name="Lipzen A."/>
            <person name="Lombard V."/>
            <person name="Magnuson J."/>
            <person name="Maillard F."/>
            <person name="Murat C."/>
            <person name="Nolan M."/>
            <person name="Ohm R.A."/>
            <person name="Pangilinan J."/>
            <person name="Pereira M.F."/>
            <person name="Perotto S."/>
            <person name="Peter M."/>
            <person name="Pfister S."/>
            <person name="Riley R."/>
            <person name="Sitrit Y."/>
            <person name="Stielow J.B."/>
            <person name="Szollosi G."/>
            <person name="Zifcakova L."/>
            <person name="Stursova M."/>
            <person name="Spatafora J.W."/>
            <person name="Tedersoo L."/>
            <person name="Vaario L.M."/>
            <person name="Yamada A."/>
            <person name="Yan M."/>
            <person name="Wang P."/>
            <person name="Xu J."/>
            <person name="Bruns T."/>
            <person name="Baldrian P."/>
            <person name="Vilgalys R."/>
            <person name="Dunand C."/>
            <person name="Henrissat B."/>
            <person name="Grigoriev I.V."/>
            <person name="Hibbett D."/>
            <person name="Nagy L.G."/>
            <person name="Martin F.M."/>
        </authorList>
    </citation>
    <scope>NUCLEOTIDE SEQUENCE</scope>
    <source>
        <strain evidence="1">UP504</strain>
    </source>
</reference>
<dbReference type="EMBL" id="MU129077">
    <property type="protein sequence ID" value="KAF9507576.1"/>
    <property type="molecule type" value="Genomic_DNA"/>
</dbReference>
<dbReference type="Proteomes" id="UP000886523">
    <property type="component" value="Unassembled WGS sequence"/>
</dbReference>
<keyword evidence="2" id="KW-1185">Reference proteome</keyword>
<name>A0A9P6DM48_9AGAM</name>